<organism evidence="2 3">
    <name type="scientific">Streptomyces polyasparticus</name>
    <dbReference type="NCBI Taxonomy" id="2767826"/>
    <lineage>
        <taxon>Bacteria</taxon>
        <taxon>Bacillati</taxon>
        <taxon>Actinomycetota</taxon>
        <taxon>Actinomycetes</taxon>
        <taxon>Kitasatosporales</taxon>
        <taxon>Streptomycetaceae</taxon>
        <taxon>Streptomyces</taxon>
    </lineage>
</organism>
<dbReference type="RefSeq" id="WP_187811723.1">
    <property type="nucleotide sequence ID" value="NZ_JACTVJ010000001.1"/>
</dbReference>
<keyword evidence="3" id="KW-1185">Reference proteome</keyword>
<accession>A0ABR7S6W2</accession>
<feature type="chain" id="PRO_5047327236" description="Secreted protein" evidence="1">
    <location>
        <begin position="30"/>
        <end position="102"/>
    </location>
</feature>
<feature type="signal peptide" evidence="1">
    <location>
        <begin position="1"/>
        <end position="29"/>
    </location>
</feature>
<name>A0ABR7S6W2_9ACTN</name>
<dbReference type="EMBL" id="JACTVJ010000001">
    <property type="protein sequence ID" value="MBC9711216.1"/>
    <property type="molecule type" value="Genomic_DNA"/>
</dbReference>
<dbReference type="Proteomes" id="UP000642284">
    <property type="component" value="Unassembled WGS sequence"/>
</dbReference>
<comment type="caution">
    <text evidence="2">The sequence shown here is derived from an EMBL/GenBank/DDBJ whole genome shotgun (WGS) entry which is preliminary data.</text>
</comment>
<keyword evidence="1" id="KW-0732">Signal</keyword>
<sequence>MRIGKKLATAGLTGVLMLGGVALAAPAQAAGCSTGTSGHLGWAKCPAGVSNKTFRAQVVCTNGTTKNTVYGPWRRANADWNMTSLVDCGPTRGALSAVIDWA</sequence>
<evidence type="ECO:0000313" key="3">
    <source>
        <dbReference type="Proteomes" id="UP000642284"/>
    </source>
</evidence>
<reference evidence="2 3" key="1">
    <citation type="submission" date="2020-08" db="EMBL/GenBank/DDBJ databases">
        <title>Genemic of Streptomyces polyaspartic.</title>
        <authorList>
            <person name="Liu W."/>
        </authorList>
    </citation>
    <scope>NUCLEOTIDE SEQUENCE [LARGE SCALE GENOMIC DNA]</scope>
    <source>
        <strain evidence="2 3">TRM66268-LWL</strain>
    </source>
</reference>
<evidence type="ECO:0000313" key="2">
    <source>
        <dbReference type="EMBL" id="MBC9711216.1"/>
    </source>
</evidence>
<gene>
    <name evidence="2" type="ORF">H9Y04_01350</name>
</gene>
<protein>
    <recommendedName>
        <fullName evidence="4">Secreted protein</fullName>
    </recommendedName>
</protein>
<evidence type="ECO:0008006" key="4">
    <source>
        <dbReference type="Google" id="ProtNLM"/>
    </source>
</evidence>
<evidence type="ECO:0000256" key="1">
    <source>
        <dbReference type="SAM" id="SignalP"/>
    </source>
</evidence>
<proteinExistence type="predicted"/>